<name>A0A6A5XIY7_9PLEO</name>
<dbReference type="RefSeq" id="XP_033381136.1">
    <property type="nucleotide sequence ID" value="XM_033528735.1"/>
</dbReference>
<protein>
    <submittedName>
        <fullName evidence="2">Uncharacterized protein</fullName>
    </submittedName>
</protein>
<keyword evidence="1" id="KW-0812">Transmembrane</keyword>
<evidence type="ECO:0000256" key="1">
    <source>
        <dbReference type="SAM" id="Phobius"/>
    </source>
</evidence>
<evidence type="ECO:0000313" key="3">
    <source>
        <dbReference type="Proteomes" id="UP000799778"/>
    </source>
</evidence>
<dbReference type="OrthoDB" id="3903561at2759"/>
<accession>A0A6A5XIY7</accession>
<dbReference type="Proteomes" id="UP000799778">
    <property type="component" value="Unassembled WGS sequence"/>
</dbReference>
<dbReference type="GeneID" id="54286132"/>
<feature type="transmembrane region" description="Helical" evidence="1">
    <location>
        <begin position="247"/>
        <end position="267"/>
    </location>
</feature>
<keyword evidence="1" id="KW-1133">Transmembrane helix</keyword>
<dbReference type="AlphaFoldDB" id="A0A6A5XIY7"/>
<dbReference type="EMBL" id="ML978072">
    <property type="protein sequence ID" value="KAF2012797.1"/>
    <property type="molecule type" value="Genomic_DNA"/>
</dbReference>
<feature type="transmembrane region" description="Helical" evidence="1">
    <location>
        <begin position="101"/>
        <end position="123"/>
    </location>
</feature>
<organism evidence="2 3">
    <name type="scientific">Aaosphaeria arxii CBS 175.79</name>
    <dbReference type="NCBI Taxonomy" id="1450172"/>
    <lineage>
        <taxon>Eukaryota</taxon>
        <taxon>Fungi</taxon>
        <taxon>Dikarya</taxon>
        <taxon>Ascomycota</taxon>
        <taxon>Pezizomycotina</taxon>
        <taxon>Dothideomycetes</taxon>
        <taxon>Pleosporomycetidae</taxon>
        <taxon>Pleosporales</taxon>
        <taxon>Pleosporales incertae sedis</taxon>
        <taxon>Aaosphaeria</taxon>
    </lineage>
</organism>
<evidence type="ECO:0000313" key="2">
    <source>
        <dbReference type="EMBL" id="KAF2012797.1"/>
    </source>
</evidence>
<proteinExistence type="predicted"/>
<sequence length="564" mass="64390">MKEEKDIHVTVIQLDIPRKPLPVYSPEIRVDGTGNGPRESLPQRALRYVTVDAIKARYETLKPKVESLSKRTISSVQAIDVSSGFQKGWTKFKAFPWNKQIRALILVLVFGVAPLVILGRFTYSWTGPFTTIFTPKTLTCGNISGTPQNSTVSGIQGFFVLDVTFGKLPFYQVKIIDVLWDLVLGRGVQLLAWWASYRIFADVLLGIIERHATSYETFLHIALDGPSLASMWTLIKDLFRTRSKRTWALFFYMLVSILYVLCIPVFLGAMTGYDSTQIPWVDLDDNNHIIPASTVDNGLIVHSLGNKTFSNPICSSELDSKINTYNNEQYERQQNCDCRLPNGTVLAWTKWADRYYYNWGSDYRLGDCVTVFPNTKTYKDWDGNTKSCNGSTYYTLSDDGKTYDVATANYESGFCYDGIGYSYSTLWSKSRCLPDTAHQTYEWGFSTMMSATFIFLQFLWTITMYIIWQDAQIKSKLVRSGYAMTQLRAAFTLAAAARWRTGLNNRALVRRDTKQLERELFGSKKAQKEQTVVSYELFQEGRNSMRDSLEADFKKRKGSEYCDI</sequence>
<reference evidence="2" key="1">
    <citation type="journal article" date="2020" name="Stud. Mycol.">
        <title>101 Dothideomycetes genomes: a test case for predicting lifestyles and emergence of pathogens.</title>
        <authorList>
            <person name="Haridas S."/>
            <person name="Albert R."/>
            <person name="Binder M."/>
            <person name="Bloem J."/>
            <person name="Labutti K."/>
            <person name="Salamov A."/>
            <person name="Andreopoulos B."/>
            <person name="Baker S."/>
            <person name="Barry K."/>
            <person name="Bills G."/>
            <person name="Bluhm B."/>
            <person name="Cannon C."/>
            <person name="Castanera R."/>
            <person name="Culley D."/>
            <person name="Daum C."/>
            <person name="Ezra D."/>
            <person name="Gonzalez J."/>
            <person name="Henrissat B."/>
            <person name="Kuo A."/>
            <person name="Liang C."/>
            <person name="Lipzen A."/>
            <person name="Lutzoni F."/>
            <person name="Magnuson J."/>
            <person name="Mondo S."/>
            <person name="Nolan M."/>
            <person name="Ohm R."/>
            <person name="Pangilinan J."/>
            <person name="Park H.-J."/>
            <person name="Ramirez L."/>
            <person name="Alfaro M."/>
            <person name="Sun H."/>
            <person name="Tritt A."/>
            <person name="Yoshinaga Y."/>
            <person name="Zwiers L.-H."/>
            <person name="Turgeon B."/>
            <person name="Goodwin S."/>
            <person name="Spatafora J."/>
            <person name="Crous P."/>
            <person name="Grigoriev I."/>
        </authorList>
    </citation>
    <scope>NUCLEOTIDE SEQUENCE</scope>
    <source>
        <strain evidence="2">CBS 175.79</strain>
    </source>
</reference>
<gene>
    <name evidence="2" type="ORF">BU24DRAFT_425419</name>
</gene>
<feature type="transmembrane region" description="Helical" evidence="1">
    <location>
        <begin position="443"/>
        <end position="468"/>
    </location>
</feature>
<keyword evidence="1" id="KW-0472">Membrane</keyword>
<keyword evidence="3" id="KW-1185">Reference proteome</keyword>